<dbReference type="PIR" id="D81730">
    <property type="entry name" value="D81730"/>
</dbReference>
<organism evidence="1 2">
    <name type="scientific">Chlamydia muridarum (strain MoPn / Nigg)</name>
    <dbReference type="NCBI Taxonomy" id="243161"/>
    <lineage>
        <taxon>Bacteria</taxon>
        <taxon>Pseudomonadati</taxon>
        <taxon>Chlamydiota</taxon>
        <taxon>Chlamydiia</taxon>
        <taxon>Chlamydiales</taxon>
        <taxon>Chlamydiaceae</taxon>
        <taxon>Chlamydia/Chlamydophila group</taxon>
        <taxon>Chlamydia</taxon>
    </lineage>
</organism>
<dbReference type="Proteomes" id="UP000000800">
    <property type="component" value="Chromosome"/>
</dbReference>
<keyword evidence="2" id="KW-1185">Reference proteome</keyword>
<evidence type="ECO:0000313" key="2">
    <source>
        <dbReference type="Proteomes" id="UP000000800"/>
    </source>
</evidence>
<dbReference type="HOGENOM" id="CLU_3249106_0_0_0"/>
<dbReference type="EMBL" id="AE002160">
    <property type="protein sequence ID" value="AAF39065.1"/>
    <property type="molecule type" value="Genomic_DNA"/>
</dbReference>
<protein>
    <submittedName>
        <fullName evidence="1">Uncharacterized protein</fullName>
    </submittedName>
</protein>
<dbReference type="AlphaFoldDB" id="Q9PLB6"/>
<proteinExistence type="predicted"/>
<reference evidence="1 2" key="1">
    <citation type="journal article" date="2000" name="Nucleic Acids Res.">
        <title>Genome sequences of Chlamydia trachomatis MoPn and Chlamydia pneumoniae AR39.</title>
        <authorList>
            <person name="Read T.D."/>
            <person name="Brunham R.C."/>
            <person name="Shen C."/>
            <person name="Gill S.R."/>
            <person name="Heidelberg J.F."/>
            <person name="White O."/>
            <person name="Hickey E.K."/>
            <person name="Peterson J.D."/>
            <person name="Utterback T.R."/>
            <person name="Berry K.J."/>
            <person name="Bass S."/>
            <person name="Linher K.D."/>
            <person name="Weidman J.F."/>
            <person name="Khouri H.M."/>
            <person name="Craven B."/>
            <person name="Bowman C."/>
            <person name="Dodson R.J."/>
            <person name="Gwinn M.L."/>
            <person name="Nelson W.C."/>
            <person name="DeBoy R.T."/>
            <person name="Kolonay J.F."/>
            <person name="McClarty G."/>
            <person name="Salzberg S.L."/>
            <person name="Eisen J.A."/>
            <person name="Fraser C.M."/>
        </authorList>
    </citation>
    <scope>NUCLEOTIDE SEQUENCE [LARGE SCALE GENOMIC DNA]</scope>
    <source>
        <strain evidence="2">MoPn / Nigg</strain>
    </source>
</reference>
<sequence length="42" mass="5082">MVMGSIFDNKWVVVFLLRDNHWDGAFIKRIGVRQLEFLCRDR</sequence>
<gene>
    <name evidence="1" type="ordered locus">TC_0191</name>
</gene>
<accession>Q9PLB6</accession>
<evidence type="ECO:0000313" key="1">
    <source>
        <dbReference type="EMBL" id="AAF39065.1"/>
    </source>
</evidence>
<name>Q9PLB6_CHLMU</name>
<dbReference type="KEGG" id="cmu:TC_0191"/>